<evidence type="ECO:0000259" key="2">
    <source>
        <dbReference type="Pfam" id="PF13843"/>
    </source>
</evidence>
<dbReference type="PANTHER" id="PTHR47272">
    <property type="entry name" value="DDE_TNP_1_7 DOMAIN-CONTAINING PROTEIN"/>
    <property type="match status" value="1"/>
</dbReference>
<protein>
    <recommendedName>
        <fullName evidence="2">PiggyBac transposable element-derived protein domain-containing protein</fullName>
    </recommendedName>
</protein>
<gene>
    <name evidence="3" type="ORF">HPB51_013253</name>
</gene>
<sequence>MKDVLERVAPGDDVSDFSDLSESHEEEWTAPSPGAPDHSSEDEEADDFCGGFAVASSSPPERNWEKALLEIGHPEFSGTFSEPNDLETPIVIFRRLLTDDMLAILVDQTNLYSTKKYGKFVNTSVPEVEQYIGMYLKMGLVQMPNVRLNISECTLRGPDGDVIGIQRMMCTGNISQLSWQVHHGQIE</sequence>
<dbReference type="AlphaFoldDB" id="A0A9J6EAK0"/>
<evidence type="ECO:0000313" key="3">
    <source>
        <dbReference type="EMBL" id="KAH8031136.1"/>
    </source>
</evidence>
<reference evidence="3" key="1">
    <citation type="journal article" date="2020" name="Cell">
        <title>Large-Scale Comparative Analyses of Tick Genomes Elucidate Their Genetic Diversity and Vector Capacities.</title>
        <authorList>
            <consortium name="Tick Genome and Microbiome Consortium (TIGMIC)"/>
            <person name="Jia N."/>
            <person name="Wang J."/>
            <person name="Shi W."/>
            <person name="Du L."/>
            <person name="Sun Y."/>
            <person name="Zhan W."/>
            <person name="Jiang J.F."/>
            <person name="Wang Q."/>
            <person name="Zhang B."/>
            <person name="Ji P."/>
            <person name="Bell-Sakyi L."/>
            <person name="Cui X.M."/>
            <person name="Yuan T.T."/>
            <person name="Jiang B.G."/>
            <person name="Yang W.F."/>
            <person name="Lam T.T."/>
            <person name="Chang Q.C."/>
            <person name="Ding S.J."/>
            <person name="Wang X.J."/>
            <person name="Zhu J.G."/>
            <person name="Ruan X.D."/>
            <person name="Zhao L."/>
            <person name="Wei J.T."/>
            <person name="Ye R.Z."/>
            <person name="Que T.C."/>
            <person name="Du C.H."/>
            <person name="Zhou Y.H."/>
            <person name="Cheng J.X."/>
            <person name="Dai P.F."/>
            <person name="Guo W.B."/>
            <person name="Han X.H."/>
            <person name="Huang E.J."/>
            <person name="Li L.F."/>
            <person name="Wei W."/>
            <person name="Gao Y.C."/>
            <person name="Liu J.Z."/>
            <person name="Shao H.Z."/>
            <person name="Wang X."/>
            <person name="Wang C.C."/>
            <person name="Yang T.C."/>
            <person name="Huo Q.B."/>
            <person name="Li W."/>
            <person name="Chen H.Y."/>
            <person name="Chen S.E."/>
            <person name="Zhou L.G."/>
            <person name="Ni X.B."/>
            <person name="Tian J.H."/>
            <person name="Sheng Y."/>
            <person name="Liu T."/>
            <person name="Pan Y.S."/>
            <person name="Xia L.Y."/>
            <person name="Li J."/>
            <person name="Zhao F."/>
            <person name="Cao W.C."/>
        </authorList>
    </citation>
    <scope>NUCLEOTIDE SEQUENCE</scope>
    <source>
        <strain evidence="3">Rmic-2018</strain>
    </source>
</reference>
<reference evidence="3" key="2">
    <citation type="submission" date="2021-09" db="EMBL/GenBank/DDBJ databases">
        <authorList>
            <person name="Jia N."/>
            <person name="Wang J."/>
            <person name="Shi W."/>
            <person name="Du L."/>
            <person name="Sun Y."/>
            <person name="Zhan W."/>
            <person name="Jiang J."/>
            <person name="Wang Q."/>
            <person name="Zhang B."/>
            <person name="Ji P."/>
            <person name="Sakyi L.B."/>
            <person name="Cui X."/>
            <person name="Yuan T."/>
            <person name="Jiang B."/>
            <person name="Yang W."/>
            <person name="Lam T.T.-Y."/>
            <person name="Chang Q."/>
            <person name="Ding S."/>
            <person name="Wang X."/>
            <person name="Zhu J."/>
            <person name="Ruan X."/>
            <person name="Zhao L."/>
            <person name="Wei J."/>
            <person name="Que T."/>
            <person name="Du C."/>
            <person name="Cheng J."/>
            <person name="Dai P."/>
            <person name="Han X."/>
            <person name="Huang E."/>
            <person name="Gao Y."/>
            <person name="Liu J."/>
            <person name="Shao H."/>
            <person name="Ye R."/>
            <person name="Li L."/>
            <person name="Wei W."/>
            <person name="Wang X."/>
            <person name="Wang C."/>
            <person name="Huo Q."/>
            <person name="Li W."/>
            <person name="Guo W."/>
            <person name="Chen H."/>
            <person name="Chen S."/>
            <person name="Zhou L."/>
            <person name="Zhou L."/>
            <person name="Ni X."/>
            <person name="Tian J."/>
            <person name="Zhou Y."/>
            <person name="Sheng Y."/>
            <person name="Liu T."/>
            <person name="Pan Y."/>
            <person name="Xia L."/>
            <person name="Li J."/>
            <person name="Zhao F."/>
            <person name="Cao W."/>
        </authorList>
    </citation>
    <scope>NUCLEOTIDE SEQUENCE</scope>
    <source>
        <strain evidence="3">Rmic-2018</strain>
        <tissue evidence="3">Larvae</tissue>
    </source>
</reference>
<feature type="domain" description="PiggyBac transposable element-derived protein" evidence="2">
    <location>
        <begin position="88"/>
        <end position="146"/>
    </location>
</feature>
<feature type="region of interest" description="Disordered" evidence="1">
    <location>
        <begin position="1"/>
        <end position="58"/>
    </location>
</feature>
<dbReference type="Pfam" id="PF13843">
    <property type="entry name" value="DDE_Tnp_1_7"/>
    <property type="match status" value="1"/>
</dbReference>
<evidence type="ECO:0000313" key="4">
    <source>
        <dbReference type="Proteomes" id="UP000821866"/>
    </source>
</evidence>
<dbReference type="EMBL" id="JABSTU010000005">
    <property type="protein sequence ID" value="KAH8031136.1"/>
    <property type="molecule type" value="Genomic_DNA"/>
</dbReference>
<feature type="compositionally biased region" description="Basic and acidic residues" evidence="1">
    <location>
        <begin position="1"/>
        <end position="10"/>
    </location>
</feature>
<dbReference type="PANTHER" id="PTHR47272:SF1">
    <property type="entry name" value="PIGGYBAC TRANSPOSABLE ELEMENT-DERIVED PROTEIN 3-LIKE"/>
    <property type="match status" value="1"/>
</dbReference>
<evidence type="ECO:0000256" key="1">
    <source>
        <dbReference type="SAM" id="MobiDB-lite"/>
    </source>
</evidence>
<dbReference type="InterPro" id="IPR029526">
    <property type="entry name" value="PGBD"/>
</dbReference>
<name>A0A9J6EAK0_RHIMP</name>
<dbReference type="Proteomes" id="UP000821866">
    <property type="component" value="Chromosome 3"/>
</dbReference>
<keyword evidence="4" id="KW-1185">Reference proteome</keyword>
<proteinExistence type="predicted"/>
<dbReference type="VEuPathDB" id="VectorBase:LOC119164913"/>
<accession>A0A9J6EAK0</accession>
<comment type="caution">
    <text evidence="3">The sequence shown here is derived from an EMBL/GenBank/DDBJ whole genome shotgun (WGS) entry which is preliminary data.</text>
</comment>
<organism evidence="3 4">
    <name type="scientific">Rhipicephalus microplus</name>
    <name type="common">Cattle tick</name>
    <name type="synonym">Boophilus microplus</name>
    <dbReference type="NCBI Taxonomy" id="6941"/>
    <lineage>
        <taxon>Eukaryota</taxon>
        <taxon>Metazoa</taxon>
        <taxon>Ecdysozoa</taxon>
        <taxon>Arthropoda</taxon>
        <taxon>Chelicerata</taxon>
        <taxon>Arachnida</taxon>
        <taxon>Acari</taxon>
        <taxon>Parasitiformes</taxon>
        <taxon>Ixodida</taxon>
        <taxon>Ixodoidea</taxon>
        <taxon>Ixodidae</taxon>
        <taxon>Rhipicephalinae</taxon>
        <taxon>Rhipicephalus</taxon>
        <taxon>Boophilus</taxon>
    </lineage>
</organism>